<dbReference type="AlphaFoldDB" id="A0A1H9EWX3"/>
<evidence type="ECO:0000256" key="2">
    <source>
        <dbReference type="ARBA" id="ARBA00022670"/>
    </source>
</evidence>
<accession>A0A1H9EWX3</accession>
<organism evidence="12 13">
    <name type="scientific">Ectothiorhodospira magna</name>
    <dbReference type="NCBI Taxonomy" id="867345"/>
    <lineage>
        <taxon>Bacteria</taxon>
        <taxon>Pseudomonadati</taxon>
        <taxon>Pseudomonadota</taxon>
        <taxon>Gammaproteobacteria</taxon>
        <taxon>Chromatiales</taxon>
        <taxon>Ectothiorhodospiraceae</taxon>
        <taxon>Ectothiorhodospira</taxon>
    </lineage>
</organism>
<evidence type="ECO:0000313" key="13">
    <source>
        <dbReference type="Proteomes" id="UP000199496"/>
    </source>
</evidence>
<name>A0A1H9EWX3_9GAMM</name>
<dbReference type="Gene3D" id="1.10.1370.10">
    <property type="entry name" value="Neurolysin, domain 3"/>
    <property type="match status" value="1"/>
</dbReference>
<dbReference type="Pfam" id="PF19310">
    <property type="entry name" value="TOP_N"/>
    <property type="match status" value="1"/>
</dbReference>
<dbReference type="EC" id="3.4.24.70" evidence="8"/>
<protein>
    <recommendedName>
        <fullName evidence="8">oligopeptidase A</fullName>
        <ecNumber evidence="8">3.4.24.70</ecNumber>
    </recommendedName>
</protein>
<dbReference type="CDD" id="cd06456">
    <property type="entry name" value="M3A_DCP"/>
    <property type="match status" value="1"/>
</dbReference>
<evidence type="ECO:0000256" key="5">
    <source>
        <dbReference type="ARBA" id="ARBA00022833"/>
    </source>
</evidence>
<dbReference type="STRING" id="867345.SAMN05421693_12330"/>
<dbReference type="InterPro" id="IPR024080">
    <property type="entry name" value="Neurolysin/TOP_N"/>
</dbReference>
<dbReference type="PANTHER" id="PTHR11804:SF84">
    <property type="entry name" value="SACCHAROLYSIN"/>
    <property type="match status" value="1"/>
</dbReference>
<evidence type="ECO:0000313" key="12">
    <source>
        <dbReference type="EMBL" id="SEQ30151.1"/>
    </source>
</evidence>
<evidence type="ECO:0000256" key="6">
    <source>
        <dbReference type="ARBA" id="ARBA00023049"/>
    </source>
</evidence>
<dbReference type="GO" id="GO:0004222">
    <property type="term" value="F:metalloendopeptidase activity"/>
    <property type="evidence" value="ECO:0007669"/>
    <property type="project" value="UniProtKB-EC"/>
</dbReference>
<dbReference type="InterPro" id="IPR045666">
    <property type="entry name" value="OpdA_N"/>
</dbReference>
<gene>
    <name evidence="12" type="ORF">SAMN05421693_12330</name>
</gene>
<dbReference type="GO" id="GO:0006508">
    <property type="term" value="P:proteolysis"/>
    <property type="evidence" value="ECO:0007669"/>
    <property type="project" value="UniProtKB-KW"/>
</dbReference>
<dbReference type="InterPro" id="IPR024079">
    <property type="entry name" value="MetalloPept_cat_dom_sf"/>
</dbReference>
<dbReference type="RefSeq" id="WP_090208267.1">
    <property type="nucleotide sequence ID" value="NZ_FOFO01000023.1"/>
</dbReference>
<keyword evidence="3 9" id="KW-0479">Metal-binding</keyword>
<dbReference type="GO" id="GO:0005829">
    <property type="term" value="C:cytosol"/>
    <property type="evidence" value="ECO:0007669"/>
    <property type="project" value="UniProtKB-ARBA"/>
</dbReference>
<dbReference type="InterPro" id="IPR024077">
    <property type="entry name" value="Neurolysin/TOP_dom2"/>
</dbReference>
<dbReference type="GO" id="GO:0006518">
    <property type="term" value="P:peptide metabolic process"/>
    <property type="evidence" value="ECO:0007669"/>
    <property type="project" value="TreeGrafter"/>
</dbReference>
<evidence type="ECO:0000256" key="4">
    <source>
        <dbReference type="ARBA" id="ARBA00022801"/>
    </source>
</evidence>
<dbReference type="PANTHER" id="PTHR11804">
    <property type="entry name" value="PROTEASE M3 THIMET OLIGOPEPTIDASE-RELATED"/>
    <property type="match status" value="1"/>
</dbReference>
<dbReference type="EMBL" id="FOFO01000023">
    <property type="protein sequence ID" value="SEQ30151.1"/>
    <property type="molecule type" value="Genomic_DNA"/>
</dbReference>
<dbReference type="Proteomes" id="UP000199496">
    <property type="component" value="Unassembled WGS sequence"/>
</dbReference>
<dbReference type="FunFam" id="3.40.390.10:FF:000009">
    <property type="entry name" value="Oligopeptidase A"/>
    <property type="match status" value="1"/>
</dbReference>
<evidence type="ECO:0000259" key="10">
    <source>
        <dbReference type="Pfam" id="PF01432"/>
    </source>
</evidence>
<keyword evidence="5 9" id="KW-0862">Zinc</keyword>
<dbReference type="GO" id="GO:0046872">
    <property type="term" value="F:metal ion binding"/>
    <property type="evidence" value="ECO:0007669"/>
    <property type="project" value="UniProtKB-UniRule"/>
</dbReference>
<dbReference type="SUPFAM" id="SSF55486">
    <property type="entry name" value="Metalloproteases ('zincins'), catalytic domain"/>
    <property type="match status" value="1"/>
</dbReference>
<dbReference type="NCBIfam" id="NF008159">
    <property type="entry name" value="PRK10911.1"/>
    <property type="match status" value="1"/>
</dbReference>
<feature type="domain" description="Peptidase M3A/M3B catalytic" evidence="10">
    <location>
        <begin position="222"/>
        <end position="676"/>
    </location>
</feature>
<dbReference type="InterPro" id="IPR045090">
    <property type="entry name" value="Pept_M3A_M3B"/>
</dbReference>
<reference evidence="12 13" key="1">
    <citation type="submission" date="2016-10" db="EMBL/GenBank/DDBJ databases">
        <authorList>
            <person name="de Groot N.N."/>
        </authorList>
    </citation>
    <scope>NUCLEOTIDE SEQUENCE [LARGE SCALE GENOMIC DNA]</scope>
    <source>
        <strain evidence="12 13">B7-7</strain>
    </source>
</reference>
<feature type="domain" description="Oligopeptidase A N-terminal" evidence="11">
    <location>
        <begin position="28"/>
        <end position="149"/>
    </location>
</feature>
<evidence type="ECO:0000256" key="3">
    <source>
        <dbReference type="ARBA" id="ARBA00022723"/>
    </source>
</evidence>
<comment type="cofactor">
    <cofactor evidence="9">
        <name>Zn(2+)</name>
        <dbReference type="ChEBI" id="CHEBI:29105"/>
    </cofactor>
    <text evidence="9">Binds 1 zinc ion.</text>
</comment>
<dbReference type="Pfam" id="PF01432">
    <property type="entry name" value="Peptidase_M3"/>
    <property type="match status" value="1"/>
</dbReference>
<keyword evidence="2 9" id="KW-0645">Protease</keyword>
<sequence>MSNPLLNMQGLPPFAEIRPEHVEPAVDQVLADNRTAIQALLHQPGPFTWETLVHPLSLLEDRLNRIWSPVRHMNSVVNSDELRQAYNACLPKLSDYATEMGQNLALFQAFRSIAEGPGFAELAPAQQRVINNALRDFHLSGVDLPEDRKARYKAIAQELSQLTSRFEENVLDVTQAWKRIVADGKDLRGLPESALEMLLQNARQHKEDGYLINLEFPSYYAVMTYADDRDLRREVYTAYVTRASDQGPHDPRFDNAQVMEQILALRHEQARLLGYPSYAHLSLATKMAESPEQVVEFLSEMAQRACPAARKELEALRAFAAEHLGLEDLQAWDLAYASEKLRQHAYDLSQEDLKPYFPVDRVLQGLFQLVERLYQVRITQVTEAPVWHPDVRFYEIQDPDGTPRARFYLDLYARARKRGGAWMDECLNRLRDGERLQLPVAYMTCNSTPPVGDKPALFTHDEVLTLFHEFGHGLHHMLTRVDYPDVAGINGVEWDAVELPSQFMENWCWEREALDLIAGHHETGEPLPGTLFDKLQATRHFQAAMQMVRQLEFALFDMRLHGEYDPALGGRIQDILDDVRRQVAVLMPPAFNRFQHSFSHIFAGGYAAGYYSYKWAEVLSADAFARFEEEGLFNPEVGTAFLRDILEQGGARPALELFRAFRGRDPRIDALLRHSGLVDAAA</sequence>
<proteinExistence type="inferred from homology"/>
<comment type="catalytic activity">
    <reaction evidence="7">
        <text>Hydrolysis of oligopeptides, with broad specificity. Gly or Ala commonly occur as P1 or P1' residues, but more distant residues are also important, as is shown by the fact that Z-Gly-Pro-Gly-|-Gly-Pro-Ala is cleaved, but not Z-(Gly)(5).</text>
        <dbReference type="EC" id="3.4.24.70"/>
    </reaction>
</comment>
<evidence type="ECO:0000256" key="8">
    <source>
        <dbReference type="ARBA" id="ARBA00026100"/>
    </source>
</evidence>
<evidence type="ECO:0000256" key="9">
    <source>
        <dbReference type="RuleBase" id="RU003435"/>
    </source>
</evidence>
<keyword evidence="13" id="KW-1185">Reference proteome</keyword>
<evidence type="ECO:0000256" key="7">
    <source>
        <dbReference type="ARBA" id="ARBA00024603"/>
    </source>
</evidence>
<evidence type="ECO:0000259" key="11">
    <source>
        <dbReference type="Pfam" id="PF19310"/>
    </source>
</evidence>
<dbReference type="OrthoDB" id="9773538at2"/>
<dbReference type="InterPro" id="IPR034005">
    <property type="entry name" value="M3A_DCP"/>
</dbReference>
<comment type="similarity">
    <text evidence="1 9">Belongs to the peptidase M3 family.</text>
</comment>
<keyword evidence="6 9" id="KW-0482">Metalloprotease</keyword>
<keyword evidence="4 9" id="KW-0378">Hydrolase</keyword>
<evidence type="ECO:0000256" key="1">
    <source>
        <dbReference type="ARBA" id="ARBA00006040"/>
    </source>
</evidence>
<dbReference type="Gene3D" id="1.20.1050.40">
    <property type="entry name" value="Endopeptidase. Chain P, domain 1"/>
    <property type="match status" value="1"/>
</dbReference>
<dbReference type="Gene3D" id="3.40.390.10">
    <property type="entry name" value="Collagenase (Catalytic Domain)"/>
    <property type="match status" value="1"/>
</dbReference>
<dbReference type="InterPro" id="IPR001567">
    <property type="entry name" value="Pept_M3A_M3B_dom"/>
</dbReference>